<feature type="compositionally biased region" description="Pro residues" evidence="1">
    <location>
        <begin position="175"/>
        <end position="188"/>
    </location>
</feature>
<evidence type="ECO:0000256" key="1">
    <source>
        <dbReference type="SAM" id="MobiDB-lite"/>
    </source>
</evidence>
<evidence type="ECO:0000313" key="2">
    <source>
        <dbReference type="EMBL" id="MBR0670713.1"/>
    </source>
</evidence>
<organism evidence="2 3">
    <name type="scientific">Neoroseomonas soli</name>
    <dbReference type="NCBI Taxonomy" id="1081025"/>
    <lineage>
        <taxon>Bacteria</taxon>
        <taxon>Pseudomonadati</taxon>
        <taxon>Pseudomonadota</taxon>
        <taxon>Alphaproteobacteria</taxon>
        <taxon>Acetobacterales</taxon>
        <taxon>Acetobacteraceae</taxon>
        <taxon>Neoroseomonas</taxon>
    </lineage>
</organism>
<evidence type="ECO:0000313" key="3">
    <source>
        <dbReference type="Proteomes" id="UP001138751"/>
    </source>
</evidence>
<dbReference type="Proteomes" id="UP001138751">
    <property type="component" value="Unassembled WGS sequence"/>
</dbReference>
<dbReference type="AlphaFoldDB" id="A0A9X9WU84"/>
<feature type="region of interest" description="Disordered" evidence="1">
    <location>
        <begin position="172"/>
        <end position="213"/>
    </location>
</feature>
<proteinExistence type="predicted"/>
<keyword evidence="3" id="KW-1185">Reference proteome</keyword>
<dbReference type="EMBL" id="JAAEDM010000010">
    <property type="protein sequence ID" value="MBR0670713.1"/>
    <property type="molecule type" value="Genomic_DNA"/>
</dbReference>
<reference evidence="2" key="2">
    <citation type="journal article" date="2021" name="Syst. Appl. Microbiol.">
        <title>Roseomonas hellenica sp. nov., isolated from roots of wild-growing Alkanna tinctoria.</title>
        <authorList>
            <person name="Rat A."/>
            <person name="Naranjo H.D."/>
            <person name="Lebbe L."/>
            <person name="Cnockaert M."/>
            <person name="Krigas N."/>
            <person name="Grigoriadou K."/>
            <person name="Maloupa E."/>
            <person name="Willems A."/>
        </authorList>
    </citation>
    <scope>NUCLEOTIDE SEQUENCE</scope>
    <source>
        <strain evidence="2">LMG 31231</strain>
    </source>
</reference>
<gene>
    <name evidence="2" type="ORF">GXW76_05985</name>
</gene>
<protein>
    <submittedName>
        <fullName evidence="2">Uncharacterized protein</fullName>
    </submittedName>
</protein>
<reference evidence="2" key="1">
    <citation type="submission" date="2020-01" db="EMBL/GenBank/DDBJ databases">
        <authorList>
            <person name="Rat A."/>
        </authorList>
    </citation>
    <scope>NUCLEOTIDE SEQUENCE</scope>
    <source>
        <strain evidence="2">LMG 31231</strain>
    </source>
</reference>
<name>A0A9X9WU84_9PROT</name>
<sequence>MASWNDYNDARQNPNLIPKGTIAKVRLTIRPGGFDDPSQGWTGGYATRGSTGAVYLNGEFTVSEGPYAKRKIFTLIGLYSPKGPDWANMGRSFVRGMLNSARGISDKDVSPQAQAARRIGGFADLDGLEFVAKVDIGTDANGEEKNEIRMAVTPDHRGYAEAMGAHRMSATAPAYTPPAQPPSQPAAPIPHGAFPAAASAPPAGNDPRPAWAR</sequence>
<comment type="caution">
    <text evidence="2">The sequence shown here is derived from an EMBL/GenBank/DDBJ whole genome shotgun (WGS) entry which is preliminary data.</text>
</comment>
<dbReference type="RefSeq" id="WP_211861089.1">
    <property type="nucleotide sequence ID" value="NZ_JAAEDM010000010.1"/>
</dbReference>
<accession>A0A9X9WU84</accession>
<feature type="compositionally biased region" description="Low complexity" evidence="1">
    <location>
        <begin position="193"/>
        <end position="203"/>
    </location>
</feature>